<keyword evidence="3" id="KW-0813">Transport</keyword>
<dbReference type="GeneID" id="106465431"/>
<sequence length="132" mass="15052">MSDLTGRFKFLSTENFEEFLKAVGVGMVMRKLGSTSKPTVEISKEGDKWKIKTITTFKTTEIEFKLGEEFEETRMDGSVVKTTITQEGNKLIQKQLGDKEVTITREINDDELKVVCTVEDIVSTRIYKRESS</sequence>
<dbReference type="CDD" id="cd00742">
    <property type="entry name" value="FABP"/>
    <property type="match status" value="1"/>
</dbReference>
<dbReference type="InterPro" id="IPR031259">
    <property type="entry name" value="ILBP"/>
</dbReference>
<dbReference type="Gene3D" id="2.40.128.20">
    <property type="match status" value="1"/>
</dbReference>
<dbReference type="PRINTS" id="PR00178">
    <property type="entry name" value="FATTYACIDBP"/>
</dbReference>
<proteinExistence type="inferred from homology"/>
<evidence type="ECO:0000313" key="6">
    <source>
        <dbReference type="RefSeq" id="XP_013781114.1"/>
    </source>
</evidence>
<evidence type="ECO:0000256" key="1">
    <source>
        <dbReference type="ARBA" id="ARBA00008390"/>
    </source>
</evidence>
<dbReference type="InterPro" id="IPR000463">
    <property type="entry name" value="Fatty_acid-bd"/>
</dbReference>
<organism evidence="5 6">
    <name type="scientific">Limulus polyphemus</name>
    <name type="common">Atlantic horseshoe crab</name>
    <dbReference type="NCBI Taxonomy" id="6850"/>
    <lineage>
        <taxon>Eukaryota</taxon>
        <taxon>Metazoa</taxon>
        <taxon>Ecdysozoa</taxon>
        <taxon>Arthropoda</taxon>
        <taxon>Chelicerata</taxon>
        <taxon>Merostomata</taxon>
        <taxon>Xiphosura</taxon>
        <taxon>Limulidae</taxon>
        <taxon>Limulus</taxon>
    </lineage>
</organism>
<gene>
    <name evidence="6" type="primary">LOC106465431</name>
</gene>
<dbReference type="Proteomes" id="UP000694941">
    <property type="component" value="Unplaced"/>
</dbReference>
<keyword evidence="5" id="KW-1185">Reference proteome</keyword>
<dbReference type="SUPFAM" id="SSF50814">
    <property type="entry name" value="Lipocalins"/>
    <property type="match status" value="1"/>
</dbReference>
<feature type="domain" description="Cytosolic fatty-acid binding proteins" evidence="4">
    <location>
        <begin position="6"/>
        <end position="23"/>
    </location>
</feature>
<dbReference type="RefSeq" id="XP_013781114.1">
    <property type="nucleotide sequence ID" value="XM_013925660.2"/>
</dbReference>
<evidence type="ECO:0000313" key="5">
    <source>
        <dbReference type="Proteomes" id="UP000694941"/>
    </source>
</evidence>
<keyword evidence="2" id="KW-0446">Lipid-binding</keyword>
<dbReference type="PANTHER" id="PTHR11955">
    <property type="entry name" value="FATTY ACID BINDING PROTEIN"/>
    <property type="match status" value="1"/>
</dbReference>
<evidence type="ECO:0000256" key="3">
    <source>
        <dbReference type="RuleBase" id="RU003696"/>
    </source>
</evidence>
<protein>
    <submittedName>
        <fullName evidence="6">Fatty acid-binding protein-like</fullName>
    </submittedName>
</protein>
<reference evidence="6" key="1">
    <citation type="submission" date="2025-08" db="UniProtKB">
        <authorList>
            <consortium name="RefSeq"/>
        </authorList>
    </citation>
    <scope>IDENTIFICATION</scope>
    <source>
        <tissue evidence="6">Muscle</tissue>
    </source>
</reference>
<name>A0ABM1BFS1_LIMPO</name>
<dbReference type="Pfam" id="PF00061">
    <property type="entry name" value="Lipocalin"/>
    <property type="match status" value="1"/>
</dbReference>
<dbReference type="InterPro" id="IPR000566">
    <property type="entry name" value="Lipocln_cytosolic_FA-bd_dom"/>
</dbReference>
<evidence type="ECO:0000259" key="4">
    <source>
        <dbReference type="PROSITE" id="PS00214"/>
    </source>
</evidence>
<evidence type="ECO:0000256" key="2">
    <source>
        <dbReference type="ARBA" id="ARBA00023121"/>
    </source>
</evidence>
<dbReference type="PROSITE" id="PS00214">
    <property type="entry name" value="FABP"/>
    <property type="match status" value="1"/>
</dbReference>
<dbReference type="InterPro" id="IPR012674">
    <property type="entry name" value="Calycin"/>
</dbReference>
<accession>A0ABM1BFS1</accession>
<comment type="similarity">
    <text evidence="1 3">Belongs to the calycin superfamily. Fatty-acid binding protein (FABP) family.</text>
</comment>